<evidence type="ECO:0000313" key="2">
    <source>
        <dbReference type="WBParaSite" id="maker-PairedContig_4031-snap-gene-0.6-mRNA-1"/>
    </source>
</evidence>
<name>A0A1I8EQB5_WUCBA</name>
<reference evidence="2" key="1">
    <citation type="submission" date="2016-11" db="UniProtKB">
        <authorList>
            <consortium name="WormBaseParasite"/>
        </authorList>
    </citation>
    <scope>IDENTIFICATION</scope>
    <source>
        <strain evidence="2">pt0022</strain>
    </source>
</reference>
<feature type="compositionally biased region" description="Basic and acidic residues" evidence="1">
    <location>
        <begin position="19"/>
        <end position="29"/>
    </location>
</feature>
<protein>
    <submittedName>
        <fullName evidence="2">Uncharacterized protein</fullName>
    </submittedName>
</protein>
<dbReference type="WBParaSite" id="maker-PairedContig_4031-snap-gene-0.6-mRNA-1">
    <property type="protein sequence ID" value="maker-PairedContig_4031-snap-gene-0.6-mRNA-1"/>
    <property type="gene ID" value="maker-PairedContig_4031-snap-gene-0.6"/>
</dbReference>
<sequence length="115" mass="13572">MILESFAKLLKKILSVTTEDVKKEDDKKREGKNKKKRSLHEFSSNDKKERKKEFEHAIKKINKEWEDTEESLQMNMSSAPTLAEMEAYKLTKIYADDPMAAFIKEKHLKKHSKKD</sequence>
<feature type="region of interest" description="Disordered" evidence="1">
    <location>
        <begin position="19"/>
        <end position="53"/>
    </location>
</feature>
<evidence type="ECO:0000256" key="1">
    <source>
        <dbReference type="SAM" id="MobiDB-lite"/>
    </source>
</evidence>
<organism evidence="2">
    <name type="scientific">Wuchereria bancrofti</name>
    <dbReference type="NCBI Taxonomy" id="6293"/>
    <lineage>
        <taxon>Eukaryota</taxon>
        <taxon>Metazoa</taxon>
        <taxon>Ecdysozoa</taxon>
        <taxon>Nematoda</taxon>
        <taxon>Chromadorea</taxon>
        <taxon>Rhabditida</taxon>
        <taxon>Spirurina</taxon>
        <taxon>Spiruromorpha</taxon>
        <taxon>Filarioidea</taxon>
        <taxon>Onchocercidae</taxon>
        <taxon>Wuchereria</taxon>
    </lineage>
</organism>
<accession>A0A1I8EQB5</accession>
<feature type="compositionally biased region" description="Basic and acidic residues" evidence="1">
    <location>
        <begin position="39"/>
        <end position="53"/>
    </location>
</feature>
<dbReference type="AlphaFoldDB" id="A0A1I8EQB5"/>
<proteinExistence type="predicted"/>